<evidence type="ECO:0000313" key="3">
    <source>
        <dbReference type="Proteomes" id="UP000694044"/>
    </source>
</evidence>
<keyword evidence="1" id="KW-0732">Signal</keyword>
<dbReference type="OrthoDB" id="108466at2759"/>
<keyword evidence="3" id="KW-1185">Reference proteome</keyword>
<dbReference type="AlphaFoldDB" id="A0A8T1W8R1"/>
<feature type="chain" id="PRO_5035815825" description="Secreted protein" evidence="1">
    <location>
        <begin position="30"/>
        <end position="157"/>
    </location>
</feature>
<sequence length="157" mass="16419">MIPNVKLPAALQFVFVLVAVAASSGPARAVTDPAELIPVVPFASIDGSSTLDPANWSPNTPQPSVVADLNKTRATPTDGVDCLECNGTRVLVHGIGKSFCVHGWPICSTDDQQGLCPPAQQELPNGAYCSPLPSNTSMYGCLEKTGPIACHFRLSTT</sequence>
<evidence type="ECO:0000256" key="1">
    <source>
        <dbReference type="SAM" id="SignalP"/>
    </source>
</evidence>
<reference evidence="2" key="1">
    <citation type="submission" date="2021-02" db="EMBL/GenBank/DDBJ databases">
        <authorList>
            <person name="Palmer J.M."/>
        </authorList>
    </citation>
    <scope>NUCLEOTIDE SEQUENCE</scope>
    <source>
        <strain evidence="2">SCRP734</strain>
    </source>
</reference>
<organism evidence="2 3">
    <name type="scientific">Phytophthora pseudosyringae</name>
    <dbReference type="NCBI Taxonomy" id="221518"/>
    <lineage>
        <taxon>Eukaryota</taxon>
        <taxon>Sar</taxon>
        <taxon>Stramenopiles</taxon>
        <taxon>Oomycota</taxon>
        <taxon>Peronosporomycetes</taxon>
        <taxon>Peronosporales</taxon>
        <taxon>Peronosporaceae</taxon>
        <taxon>Phytophthora</taxon>
    </lineage>
</organism>
<gene>
    <name evidence="2" type="ORF">PHYPSEUDO_009869</name>
</gene>
<evidence type="ECO:0008006" key="4">
    <source>
        <dbReference type="Google" id="ProtNLM"/>
    </source>
</evidence>
<evidence type="ECO:0000313" key="2">
    <source>
        <dbReference type="EMBL" id="KAG7389706.1"/>
    </source>
</evidence>
<dbReference type="EMBL" id="JAGDFM010000041">
    <property type="protein sequence ID" value="KAG7389706.1"/>
    <property type="molecule type" value="Genomic_DNA"/>
</dbReference>
<proteinExistence type="predicted"/>
<feature type="signal peptide" evidence="1">
    <location>
        <begin position="1"/>
        <end position="29"/>
    </location>
</feature>
<comment type="caution">
    <text evidence="2">The sequence shown here is derived from an EMBL/GenBank/DDBJ whole genome shotgun (WGS) entry which is preliminary data.</text>
</comment>
<name>A0A8T1W8R1_9STRA</name>
<dbReference type="Proteomes" id="UP000694044">
    <property type="component" value="Unassembled WGS sequence"/>
</dbReference>
<accession>A0A8T1W8R1</accession>
<protein>
    <recommendedName>
        <fullName evidence="4">Secreted protein</fullName>
    </recommendedName>
</protein>